<dbReference type="InterPro" id="IPR036962">
    <property type="entry name" value="Glyco_hydro_3_N_sf"/>
</dbReference>
<dbReference type="SMART" id="SM01217">
    <property type="entry name" value="Fn3_like"/>
    <property type="match status" value="1"/>
</dbReference>
<dbReference type="PANTHER" id="PTHR30620:SF123">
    <property type="entry name" value="BETA-XYLOSIDASE"/>
    <property type="match status" value="1"/>
</dbReference>
<feature type="domain" description="Fibronectin type III-like" evidence="2">
    <location>
        <begin position="681"/>
        <end position="750"/>
    </location>
</feature>
<dbReference type="SUPFAM" id="SSF52279">
    <property type="entry name" value="Beta-D-glucan exohydrolase, C-terminal domain"/>
    <property type="match status" value="1"/>
</dbReference>
<dbReference type="InterPro" id="IPR051915">
    <property type="entry name" value="Cellulose_Degrad_GH3"/>
</dbReference>
<dbReference type="InterPro" id="IPR013783">
    <property type="entry name" value="Ig-like_fold"/>
</dbReference>
<dbReference type="Pfam" id="PF01915">
    <property type="entry name" value="Glyco_hydro_3_C"/>
    <property type="match status" value="1"/>
</dbReference>
<dbReference type="Gene3D" id="3.20.20.300">
    <property type="entry name" value="Glycoside hydrolase, family 3, N-terminal domain"/>
    <property type="match status" value="1"/>
</dbReference>
<gene>
    <name evidence="3" type="ORF">GC098_07285</name>
</gene>
<reference evidence="3 4" key="1">
    <citation type="submission" date="2019-10" db="EMBL/GenBank/DDBJ databases">
        <title>Description of Paenibacillus terrestris sp. nov.</title>
        <authorList>
            <person name="Carlier A."/>
            <person name="Qi S."/>
        </authorList>
    </citation>
    <scope>NUCLEOTIDE SEQUENCE [LARGE SCALE GENOMIC DNA]</scope>
    <source>
        <strain evidence="3 4">LMG 31458</strain>
    </source>
</reference>
<comment type="caution">
    <text evidence="3">The sequence shown here is derived from an EMBL/GenBank/DDBJ whole genome shotgun (WGS) entry which is preliminary data.</text>
</comment>
<evidence type="ECO:0000313" key="3">
    <source>
        <dbReference type="EMBL" id="NOU71228.1"/>
    </source>
</evidence>
<organism evidence="3 4">
    <name type="scientific">Paenibacillus phytorum</name>
    <dbReference type="NCBI Taxonomy" id="2654977"/>
    <lineage>
        <taxon>Bacteria</taxon>
        <taxon>Bacillati</taxon>
        <taxon>Bacillota</taxon>
        <taxon>Bacilli</taxon>
        <taxon>Bacillales</taxon>
        <taxon>Paenibacillaceae</taxon>
        <taxon>Paenibacillus</taxon>
    </lineage>
</organism>
<dbReference type="InterPro" id="IPR002772">
    <property type="entry name" value="Glyco_hydro_3_C"/>
</dbReference>
<proteinExistence type="predicted"/>
<name>A0ABX1XTS2_9BACL</name>
<dbReference type="InterPro" id="IPR001764">
    <property type="entry name" value="Glyco_hydro_3_N"/>
</dbReference>
<keyword evidence="1" id="KW-0378">Hydrolase</keyword>
<dbReference type="SUPFAM" id="SSF51445">
    <property type="entry name" value="(Trans)glycosidases"/>
    <property type="match status" value="1"/>
</dbReference>
<evidence type="ECO:0000259" key="2">
    <source>
        <dbReference type="SMART" id="SM01217"/>
    </source>
</evidence>
<dbReference type="Gene3D" id="2.60.40.10">
    <property type="entry name" value="Immunoglobulins"/>
    <property type="match status" value="1"/>
</dbReference>
<protein>
    <submittedName>
        <fullName evidence="3">Beta-glucosidase</fullName>
    </submittedName>
</protein>
<dbReference type="InterPro" id="IPR017853">
    <property type="entry name" value="GH"/>
</dbReference>
<dbReference type="RefSeq" id="WP_171642426.1">
    <property type="nucleotide sequence ID" value="NZ_WHOA01000048.1"/>
</dbReference>
<dbReference type="EMBL" id="WHOA01000048">
    <property type="protein sequence ID" value="NOU71228.1"/>
    <property type="molecule type" value="Genomic_DNA"/>
</dbReference>
<accession>A0ABX1XTS2</accession>
<dbReference type="PANTHER" id="PTHR30620">
    <property type="entry name" value="PERIPLASMIC BETA-GLUCOSIDASE-RELATED"/>
    <property type="match status" value="1"/>
</dbReference>
<dbReference type="Gene3D" id="3.40.50.1700">
    <property type="entry name" value="Glycoside hydrolase family 3 C-terminal domain"/>
    <property type="match status" value="1"/>
</dbReference>
<dbReference type="Pfam" id="PF14310">
    <property type="entry name" value="Fn3-like"/>
    <property type="match status" value="1"/>
</dbReference>
<keyword evidence="4" id="KW-1185">Reference proteome</keyword>
<dbReference type="PRINTS" id="PR00133">
    <property type="entry name" value="GLHYDRLASE3"/>
</dbReference>
<sequence>MKYPYSDAALPVGKRVADLLGRMTTDEKIGQLIQLFGWKAYVHKDGAITIADDYKEKLARGGIGSFYGFLRADPWTGVTLESGLAPKESAEAVNLVQRYAIENSRLGIPVLFGEECAHGHMSIGATVFPVPIAAASTWNPELFEQACSAVAEETRSRGGAATYSPILDIVRDPRWGRTEETFGEDPVLCAEMGTAAVRGLQSGLPDRGIAATVKHFAAYGASMGGRNGAPANIGPIELREKDLYPFEKAIEAGALSVMTAYNEIDGVPCTSNRELLTDILRDTWGFDGFVITDCGALGMLAGGHRVAEDGQNAAALALQAGVDMEMSGEVFEAHLREAVDNGIVPMGTLDQAAARVLSVKFRLGLFENPYVDPKRAESVSERGEHRYLARKMAQEGIVLLQNRNGRLPLSKAIRRIAVIGPNAANRYNQLGDYTSPQPADAIVTVLGGIRSKLGPDAEVRYAEGCRVCSVDRSQIGEAAALARWADAAVVVVGGSSARQFGDNMIDQTTGANLVQDTSVDMDTGEGVDRSDLALSGVQLELVQAVFDTGVPVVVVFVNGRPVSEPWIAEHIDAVLEAWYPGQEGGHAVADILFGDCNPSGKLPVSIPKNVGQLPVYYNVKKTNGKRYLETDTEPLYRFGHGLSYTTFAYSGLTVAPERITAEDEASVTVRVTNTGSVAGQEVVQLYIRDEICSVTRPVMELKRFAKIALAPGEEKTVTFTLGRDQLQFVDQSLGRIVEPGRFMIYVGGDPTALLTAELIVERSMKNN</sequence>
<dbReference type="InterPro" id="IPR026891">
    <property type="entry name" value="Fn3-like"/>
</dbReference>
<evidence type="ECO:0000256" key="1">
    <source>
        <dbReference type="ARBA" id="ARBA00022801"/>
    </source>
</evidence>
<dbReference type="Pfam" id="PF00933">
    <property type="entry name" value="Glyco_hydro_3"/>
    <property type="match status" value="1"/>
</dbReference>
<dbReference type="InterPro" id="IPR036881">
    <property type="entry name" value="Glyco_hydro_3_C_sf"/>
</dbReference>
<evidence type="ECO:0000313" key="4">
    <source>
        <dbReference type="Proteomes" id="UP000616779"/>
    </source>
</evidence>
<dbReference type="Proteomes" id="UP000616779">
    <property type="component" value="Unassembled WGS sequence"/>
</dbReference>